<evidence type="ECO:0000256" key="5">
    <source>
        <dbReference type="ARBA" id="ARBA00040104"/>
    </source>
</evidence>
<evidence type="ECO:0000256" key="4">
    <source>
        <dbReference type="ARBA" id="ARBA00038782"/>
    </source>
</evidence>
<sequence length="314" mass="35482">EFCVFIKLENMSAKGLKLKKKELVKVVHGTLLKTNIRAQCASAAPPLGPMLGQRGLNVANFCKDFNKETNHIVSGALLPTRISIKPDRSYDLEICSPATTWLLKKAAGIERGKSSPDEVVGKLSVKHIYEIAKVKSKDKVMVGVPLKEICQQIIRTCRTIGIEVQKEDLNPQELKDFLDQRRTEVASQLQDLADKKAAKIKMKFALINVIVIIIFVSTLSNGFFINKKGDKDLTDQCPPGLKRCINIFTVLRNPSILPSWKPSYWTTAYNQYRAMRELFNNDEVAQIVPINHDLSVKSMLALVIIYWKQHKFLF</sequence>
<dbReference type="GO" id="GO:0005762">
    <property type="term" value="C:mitochondrial large ribosomal subunit"/>
    <property type="evidence" value="ECO:0007669"/>
    <property type="project" value="TreeGrafter"/>
</dbReference>
<dbReference type="CDD" id="cd00349">
    <property type="entry name" value="Ribosomal_L11"/>
    <property type="match status" value="1"/>
</dbReference>
<evidence type="ECO:0000256" key="7">
    <source>
        <dbReference type="RuleBase" id="RU003978"/>
    </source>
</evidence>
<keyword evidence="11" id="KW-1185">Reference proteome</keyword>
<dbReference type="SMART" id="SM00649">
    <property type="entry name" value="RL11"/>
    <property type="match status" value="1"/>
</dbReference>
<evidence type="ECO:0000256" key="3">
    <source>
        <dbReference type="ARBA" id="ARBA00023274"/>
    </source>
</evidence>
<organism evidence="11 12">
    <name type="scientific">Strongyloides stercoralis</name>
    <name type="common">Threadworm</name>
    <dbReference type="NCBI Taxonomy" id="6248"/>
    <lineage>
        <taxon>Eukaryota</taxon>
        <taxon>Metazoa</taxon>
        <taxon>Ecdysozoa</taxon>
        <taxon>Nematoda</taxon>
        <taxon>Chromadorea</taxon>
        <taxon>Rhabditida</taxon>
        <taxon>Tylenchina</taxon>
        <taxon>Panagrolaimomorpha</taxon>
        <taxon>Strongyloidoidea</taxon>
        <taxon>Strongyloididae</taxon>
        <taxon>Strongyloides</taxon>
    </lineage>
</organism>
<proteinExistence type="inferred from homology"/>
<name>A0AAF5DFH5_STRER</name>
<dbReference type="PANTHER" id="PTHR11661">
    <property type="entry name" value="60S RIBOSOMAL PROTEIN L12"/>
    <property type="match status" value="1"/>
</dbReference>
<dbReference type="Gene3D" id="1.10.10.250">
    <property type="entry name" value="Ribosomal protein L11, C-terminal domain"/>
    <property type="match status" value="1"/>
</dbReference>
<dbReference type="Gene3D" id="3.30.1550.10">
    <property type="entry name" value="Ribosomal protein L11/L12, N-terminal domain"/>
    <property type="match status" value="1"/>
</dbReference>
<keyword evidence="8" id="KW-0812">Transmembrane</keyword>
<evidence type="ECO:0000256" key="2">
    <source>
        <dbReference type="ARBA" id="ARBA00022980"/>
    </source>
</evidence>
<dbReference type="GO" id="GO:0070180">
    <property type="term" value="F:large ribosomal subunit rRNA binding"/>
    <property type="evidence" value="ECO:0007669"/>
    <property type="project" value="TreeGrafter"/>
</dbReference>
<dbReference type="Pfam" id="PF03946">
    <property type="entry name" value="Ribosomal_L11_N"/>
    <property type="match status" value="1"/>
</dbReference>
<keyword evidence="8" id="KW-0472">Membrane</keyword>
<dbReference type="GO" id="GO:0003735">
    <property type="term" value="F:structural constituent of ribosome"/>
    <property type="evidence" value="ECO:0007669"/>
    <property type="project" value="InterPro"/>
</dbReference>
<comment type="subunit">
    <text evidence="4">Component of the mitochondrial ribosome large subunit (39S) which comprises a 16S rRNA and about 50 distinct proteins.</text>
</comment>
<dbReference type="FunFam" id="1.10.10.250:FF:000003">
    <property type="entry name" value="Mitochondrial ribosomal protein L11"/>
    <property type="match status" value="1"/>
</dbReference>
<dbReference type="SUPFAM" id="SSF46906">
    <property type="entry name" value="Ribosomal protein L11, C-terminal domain"/>
    <property type="match status" value="1"/>
</dbReference>
<feature type="domain" description="Large ribosomal subunit protein uL11 N-terminal" evidence="10">
    <location>
        <begin position="33"/>
        <end position="90"/>
    </location>
</feature>
<keyword evidence="3 7" id="KW-0687">Ribonucleoprotein</keyword>
<dbReference type="InterPro" id="IPR036796">
    <property type="entry name" value="Ribosomal_uL11_N_sf"/>
</dbReference>
<keyword evidence="2 7" id="KW-0689">Ribosomal protein</keyword>
<comment type="similarity">
    <text evidence="1 7">Belongs to the universal ribosomal protein uL11 family.</text>
</comment>
<dbReference type="PANTHER" id="PTHR11661:SF1">
    <property type="entry name" value="LARGE RIBOSOMAL SUBUNIT PROTEIN UL11M"/>
    <property type="match status" value="1"/>
</dbReference>
<evidence type="ECO:0000256" key="6">
    <source>
        <dbReference type="ARBA" id="ARBA00041455"/>
    </source>
</evidence>
<evidence type="ECO:0000259" key="10">
    <source>
        <dbReference type="Pfam" id="PF03946"/>
    </source>
</evidence>
<accession>A0AAF5DFH5</accession>
<dbReference type="InterPro" id="IPR020783">
    <property type="entry name" value="Ribosomal_uL11_C"/>
</dbReference>
<protein>
    <recommendedName>
        <fullName evidence="5">Large ribosomal subunit protein uL11m</fullName>
    </recommendedName>
    <alternativeName>
        <fullName evidence="6">39S ribosomal protein L11, mitochondrial</fullName>
    </alternativeName>
</protein>
<evidence type="ECO:0000259" key="9">
    <source>
        <dbReference type="Pfam" id="PF00298"/>
    </source>
</evidence>
<feature type="domain" description="Large ribosomal subunit protein uL11 C-terminal" evidence="9">
    <location>
        <begin position="96"/>
        <end position="164"/>
    </location>
</feature>
<evidence type="ECO:0000313" key="11">
    <source>
        <dbReference type="Proteomes" id="UP000035681"/>
    </source>
</evidence>
<dbReference type="InterPro" id="IPR020784">
    <property type="entry name" value="Ribosomal_uL11_N"/>
</dbReference>
<dbReference type="Proteomes" id="UP000035681">
    <property type="component" value="Unplaced"/>
</dbReference>
<keyword evidence="8" id="KW-1133">Transmembrane helix</keyword>
<evidence type="ECO:0000256" key="8">
    <source>
        <dbReference type="SAM" id="Phobius"/>
    </source>
</evidence>
<feature type="transmembrane region" description="Helical" evidence="8">
    <location>
        <begin position="204"/>
        <end position="225"/>
    </location>
</feature>
<dbReference type="InterPro" id="IPR036769">
    <property type="entry name" value="Ribosomal_uL11_C_sf"/>
</dbReference>
<dbReference type="InterPro" id="IPR000911">
    <property type="entry name" value="Ribosomal_uL11"/>
</dbReference>
<dbReference type="Pfam" id="PF00298">
    <property type="entry name" value="Ribosomal_L11"/>
    <property type="match status" value="1"/>
</dbReference>
<dbReference type="GO" id="GO:0006412">
    <property type="term" value="P:translation"/>
    <property type="evidence" value="ECO:0007669"/>
    <property type="project" value="InterPro"/>
</dbReference>
<evidence type="ECO:0000256" key="1">
    <source>
        <dbReference type="ARBA" id="ARBA00010537"/>
    </source>
</evidence>
<dbReference type="AlphaFoldDB" id="A0AAF5DFH5"/>
<dbReference type="WBParaSite" id="TCONS_00011714.p1">
    <property type="protein sequence ID" value="TCONS_00011714.p1"/>
    <property type="gene ID" value="XLOC_006470"/>
</dbReference>
<dbReference type="HAMAP" id="MF_00736">
    <property type="entry name" value="Ribosomal_uL11"/>
    <property type="match status" value="1"/>
</dbReference>
<reference evidence="12" key="1">
    <citation type="submission" date="2024-02" db="UniProtKB">
        <authorList>
            <consortium name="WormBaseParasite"/>
        </authorList>
    </citation>
    <scope>IDENTIFICATION</scope>
</reference>
<dbReference type="SUPFAM" id="SSF54747">
    <property type="entry name" value="Ribosomal L11/L12e N-terminal domain"/>
    <property type="match status" value="1"/>
</dbReference>
<evidence type="ECO:0000313" key="12">
    <source>
        <dbReference type="WBParaSite" id="TCONS_00011714.p1"/>
    </source>
</evidence>